<keyword evidence="2" id="KW-1185">Reference proteome</keyword>
<accession>A0ABP4VA21</accession>
<dbReference type="RefSeq" id="WP_344164877.1">
    <property type="nucleotide sequence ID" value="NZ_BAAANF010000031.1"/>
</dbReference>
<evidence type="ECO:0000313" key="2">
    <source>
        <dbReference type="Proteomes" id="UP001500280"/>
    </source>
</evidence>
<organism evidence="1 2">
    <name type="scientific">Kribbella yunnanensis</name>
    <dbReference type="NCBI Taxonomy" id="190194"/>
    <lineage>
        <taxon>Bacteria</taxon>
        <taxon>Bacillati</taxon>
        <taxon>Actinomycetota</taxon>
        <taxon>Actinomycetes</taxon>
        <taxon>Propionibacteriales</taxon>
        <taxon>Kribbellaceae</taxon>
        <taxon>Kribbella</taxon>
    </lineage>
</organism>
<evidence type="ECO:0000313" key="1">
    <source>
        <dbReference type="EMBL" id="GAA1719121.1"/>
    </source>
</evidence>
<dbReference type="Proteomes" id="UP001500280">
    <property type="component" value="Unassembled WGS sequence"/>
</dbReference>
<reference evidence="2" key="1">
    <citation type="journal article" date="2019" name="Int. J. Syst. Evol. Microbiol.">
        <title>The Global Catalogue of Microorganisms (GCM) 10K type strain sequencing project: providing services to taxonomists for standard genome sequencing and annotation.</title>
        <authorList>
            <consortium name="The Broad Institute Genomics Platform"/>
            <consortium name="The Broad Institute Genome Sequencing Center for Infectious Disease"/>
            <person name="Wu L."/>
            <person name="Ma J."/>
        </authorList>
    </citation>
    <scope>NUCLEOTIDE SEQUENCE [LARGE SCALE GENOMIC DNA]</scope>
    <source>
        <strain evidence="2">JCM 14307</strain>
    </source>
</reference>
<proteinExistence type="predicted"/>
<name>A0ABP4VA21_9ACTN</name>
<dbReference type="EMBL" id="BAAANF010000031">
    <property type="protein sequence ID" value="GAA1719121.1"/>
    <property type="molecule type" value="Genomic_DNA"/>
</dbReference>
<sequence>MIEKQELTLSHSDGKPDAIGIEAVNRILRPVGVRISQVPVPTVAHPILKTSQEQAVPESQHPELISTFNLDRDQLLEQIELAGREAATHRGGLLSTSEHGVAPYPKVYDMRAMDSAARTATLRRFGRLHINSTDEGLGIDEVMTVVYAGPLTWFFQLADGGVAKVSLPAVEIGDPAWRLSYPGLQPHGGFLDAEYGLVVAFAHGPEKFVMRYEHPNVEAEGAELLGTNPWVDFNGEVPRLLDDAIQN</sequence>
<gene>
    <name evidence="1" type="ORF">GCM10009745_80070</name>
</gene>
<protein>
    <submittedName>
        <fullName evidence="1">Uncharacterized protein</fullName>
    </submittedName>
</protein>
<comment type="caution">
    <text evidence="1">The sequence shown here is derived from an EMBL/GenBank/DDBJ whole genome shotgun (WGS) entry which is preliminary data.</text>
</comment>